<evidence type="ECO:0000313" key="3">
    <source>
        <dbReference type="Proteomes" id="UP001264519"/>
    </source>
</evidence>
<feature type="domain" description="Nucleotide modification associated" evidence="1">
    <location>
        <begin position="3"/>
        <end position="265"/>
    </location>
</feature>
<comment type="caution">
    <text evidence="2">The sequence shown here is derived from an EMBL/GenBank/DDBJ whole genome shotgun (WGS) entry which is preliminary data.</text>
</comment>
<dbReference type="EMBL" id="JARWAK010000016">
    <property type="protein sequence ID" value="MDR5868225.1"/>
    <property type="molecule type" value="Genomic_DNA"/>
</dbReference>
<organism evidence="2 3">
    <name type="scientific">Halomonas koreensis</name>
    <dbReference type="NCBI Taxonomy" id="245385"/>
    <lineage>
        <taxon>Bacteria</taxon>
        <taxon>Pseudomonadati</taxon>
        <taxon>Pseudomonadota</taxon>
        <taxon>Gammaproteobacteria</taxon>
        <taxon>Oceanospirillales</taxon>
        <taxon>Halomonadaceae</taxon>
        <taxon>Halomonas</taxon>
    </lineage>
</organism>
<dbReference type="Proteomes" id="UP001264519">
    <property type="component" value="Unassembled WGS sequence"/>
</dbReference>
<name>A0ABU1G5K4_9GAMM</name>
<gene>
    <name evidence="2" type="ORF">QC818_15675</name>
</gene>
<dbReference type="Pfam" id="PF18754">
    <property type="entry name" value="Nmad3"/>
    <property type="match status" value="1"/>
</dbReference>
<keyword evidence="3" id="KW-1185">Reference proteome</keyword>
<dbReference type="RefSeq" id="WP_309653801.1">
    <property type="nucleotide sequence ID" value="NZ_JARWAK010000016.1"/>
</dbReference>
<accession>A0ABU1G5K4</accession>
<evidence type="ECO:0000259" key="1">
    <source>
        <dbReference type="Pfam" id="PF18754"/>
    </source>
</evidence>
<protein>
    <recommendedName>
        <fullName evidence="1">Nucleotide modification associated domain-containing protein</fullName>
    </recommendedName>
</protein>
<evidence type="ECO:0000313" key="2">
    <source>
        <dbReference type="EMBL" id="MDR5868225.1"/>
    </source>
</evidence>
<sequence>MAKLILSRKGFDTAAGGVPSPVLPDGRLISLPIPDERSTLSYGDIRHAGQALGPLVDDLTRGRVTATTRVHLDPDLAADSLSRRPGWRPLFGQMGQAQSHLRNQGVGPGDLFLFFGLFRAARRVEGRWRFVPGSRPRHLLWGWMQVAEAWSLGERAGIPEWARYHPHCRRPEARHNTLYIAAPGLTIEGADTGLPGAGLFAYDAPCQRLTAPDAERVSDWRLPSWCHPGEGRAPLSYHADPGRWRRRADHTALRAVARGQEFVLDGAQYPEALPWARALIAGRGAQGAG</sequence>
<reference evidence="2 3" key="1">
    <citation type="submission" date="2023-04" db="EMBL/GenBank/DDBJ databases">
        <title>A long-awaited taxogenomic arrangement of the family Halomonadaceae.</title>
        <authorList>
            <person name="De La Haba R."/>
            <person name="Chuvochina M."/>
            <person name="Wittouck S."/>
            <person name="Arahal D.R."/>
            <person name="Sanchez-Porro C."/>
            <person name="Hugenholtz P."/>
            <person name="Ventosa A."/>
        </authorList>
    </citation>
    <scope>NUCLEOTIDE SEQUENCE [LARGE SCALE GENOMIC DNA]</scope>
    <source>
        <strain evidence="2 3">DSM 23530</strain>
    </source>
</reference>
<dbReference type="InterPro" id="IPR041135">
    <property type="entry name" value="Nmad3"/>
</dbReference>
<proteinExistence type="predicted"/>